<comment type="similarity">
    <text evidence="2 7">Belongs to the ExbD/TolR family.</text>
</comment>
<accession>D5MGT3</accession>
<keyword evidence="6 8" id="KW-0472">Membrane</keyword>
<gene>
    <name evidence="9" type="ORF">DAMO_1914</name>
</gene>
<dbReference type="GO" id="GO:0005886">
    <property type="term" value="C:plasma membrane"/>
    <property type="evidence" value="ECO:0007669"/>
    <property type="project" value="UniProtKB-SubCell"/>
</dbReference>
<dbReference type="STRING" id="671143.DAMO_1914"/>
<organism evidence="9 10">
    <name type="scientific">Methylomirabilis oxygeniifera</name>
    <dbReference type="NCBI Taxonomy" id="671143"/>
    <lineage>
        <taxon>Bacteria</taxon>
        <taxon>Candidatus Methylomirabilota</taxon>
        <taxon>Candidatus Methylomirabilia</taxon>
        <taxon>Candidatus Methylomirabilales</taxon>
        <taxon>Candidatus Methylomirabilaceae</taxon>
        <taxon>Candidatus Methylomirabilis</taxon>
    </lineage>
</organism>
<comment type="subcellular location">
    <subcellularLocation>
        <location evidence="1">Cell membrane</location>
        <topology evidence="1">Single-pass membrane protein</topology>
    </subcellularLocation>
    <subcellularLocation>
        <location evidence="7">Cell membrane</location>
        <topology evidence="7">Single-pass type II membrane protein</topology>
    </subcellularLocation>
</comment>
<evidence type="ECO:0000256" key="3">
    <source>
        <dbReference type="ARBA" id="ARBA00022475"/>
    </source>
</evidence>
<dbReference type="GO" id="GO:0015031">
    <property type="term" value="P:protein transport"/>
    <property type="evidence" value="ECO:0007669"/>
    <property type="project" value="UniProtKB-KW"/>
</dbReference>
<evidence type="ECO:0000313" key="9">
    <source>
        <dbReference type="EMBL" id="CBE68964.1"/>
    </source>
</evidence>
<dbReference type="Proteomes" id="UP000006898">
    <property type="component" value="Chromosome"/>
</dbReference>
<proteinExistence type="inferred from homology"/>
<feature type="transmembrane region" description="Helical" evidence="8">
    <location>
        <begin position="21"/>
        <end position="39"/>
    </location>
</feature>
<keyword evidence="3" id="KW-1003">Cell membrane</keyword>
<evidence type="ECO:0000256" key="4">
    <source>
        <dbReference type="ARBA" id="ARBA00022692"/>
    </source>
</evidence>
<evidence type="ECO:0000256" key="5">
    <source>
        <dbReference type="ARBA" id="ARBA00022989"/>
    </source>
</evidence>
<evidence type="ECO:0000256" key="1">
    <source>
        <dbReference type="ARBA" id="ARBA00004162"/>
    </source>
</evidence>
<evidence type="ECO:0000256" key="7">
    <source>
        <dbReference type="RuleBase" id="RU003879"/>
    </source>
</evidence>
<dbReference type="PANTHER" id="PTHR30558">
    <property type="entry name" value="EXBD MEMBRANE COMPONENT OF PMF-DRIVEN MACROMOLECULE IMPORT SYSTEM"/>
    <property type="match status" value="1"/>
</dbReference>
<dbReference type="HOGENOM" id="CLU_085305_1_2_0"/>
<evidence type="ECO:0000313" key="10">
    <source>
        <dbReference type="Proteomes" id="UP000006898"/>
    </source>
</evidence>
<evidence type="ECO:0000256" key="6">
    <source>
        <dbReference type="ARBA" id="ARBA00023136"/>
    </source>
</evidence>
<dbReference type="EMBL" id="FP565575">
    <property type="protein sequence ID" value="CBE68964.1"/>
    <property type="molecule type" value="Genomic_DNA"/>
</dbReference>
<evidence type="ECO:0000256" key="2">
    <source>
        <dbReference type="ARBA" id="ARBA00005811"/>
    </source>
</evidence>
<name>D5MGT3_METO1</name>
<keyword evidence="5 8" id="KW-1133">Transmembrane helix</keyword>
<keyword evidence="4 7" id="KW-0812">Transmembrane</keyword>
<dbReference type="AlphaFoldDB" id="D5MGT3"/>
<sequence length="139" mass="15303">MKLLQRPPKKARIEIIPLIDTIFFLLVFFMMASLSMAVYRGVPVNLPKAASGQREVKENAALTVTKDGELFLDKQPIAWDALPNRLTALMTANPELTVIINADEDVPHGRVVEAMDVARGAGVGRMAIAVKPTEARRRP</sequence>
<dbReference type="Pfam" id="PF02472">
    <property type="entry name" value="ExbD"/>
    <property type="match status" value="1"/>
</dbReference>
<dbReference type="Gene3D" id="3.30.420.270">
    <property type="match status" value="1"/>
</dbReference>
<keyword evidence="7" id="KW-0813">Transport</keyword>
<keyword evidence="7" id="KW-0653">Protein transport</keyword>
<dbReference type="InterPro" id="IPR003400">
    <property type="entry name" value="ExbD"/>
</dbReference>
<dbReference type="PANTHER" id="PTHR30558:SF3">
    <property type="entry name" value="BIOPOLYMER TRANSPORT PROTEIN EXBD-RELATED"/>
    <property type="match status" value="1"/>
</dbReference>
<evidence type="ECO:0000256" key="8">
    <source>
        <dbReference type="SAM" id="Phobius"/>
    </source>
</evidence>
<dbReference type="GO" id="GO:0022857">
    <property type="term" value="F:transmembrane transporter activity"/>
    <property type="evidence" value="ECO:0007669"/>
    <property type="project" value="InterPro"/>
</dbReference>
<protein>
    <submittedName>
        <fullName evidence="9">Biopolymer transport protein ExbD/TolR</fullName>
    </submittedName>
</protein>
<dbReference type="eggNOG" id="COG0848">
    <property type="taxonomic scope" value="Bacteria"/>
</dbReference>
<reference evidence="9 10" key="1">
    <citation type="journal article" date="2010" name="Nature">
        <title>Nitrite-driven anaerobic methane oxidation by oxygenic bacteria.</title>
        <authorList>
            <person name="Ettwig K.F."/>
            <person name="Butler M.K."/>
            <person name="Le Paslier D."/>
            <person name="Pelletier E."/>
            <person name="Mangenot S."/>
            <person name="Kuypers M.M.M."/>
            <person name="Schreiber F."/>
            <person name="Dutilh B.E."/>
            <person name="Zedelius J."/>
            <person name="de Beer D."/>
            <person name="Gloerich J."/>
            <person name="Wessels H.J.C.T."/>
            <person name="van Allen T."/>
            <person name="Luesken F."/>
            <person name="Wu M."/>
            <person name="van de Pas-Schoonen K.T."/>
            <person name="Op den Camp H.J.M."/>
            <person name="Janssen-Megens E.M."/>
            <person name="Francoijs K-J."/>
            <person name="Stunnenberg H."/>
            <person name="Weissenbach J."/>
            <person name="Jetten M.S.M."/>
            <person name="Strous M."/>
        </authorList>
    </citation>
    <scope>NUCLEOTIDE SEQUENCE [LARGE SCALE GENOMIC DNA]</scope>
</reference>
<dbReference type="KEGG" id="mox:DAMO_1914"/>